<sequence>METYLVGGAVRDGLLGLEVKERDWVVVGATPEAMRNLGFRQVGRDFPVFLHPKTGEEHALARTERKTGPGHRGFQVHADPGVTLEEDLARRDLTVNAMARDARGHLVDPFGGQRDLEDRLLRHISPAFSEDPLRVLRVARFAARLAPLGFRVADETLALMGRMTASGELDSLTPERVWQETEKALTSDAPAVYFRVLRACGALGVLFPELEALFGVPQPPRYHPEVDTGVHTFMVLEQAAALSPDPVVRFAALTHDLGKGTTPAEILPSHRGHEQRGVGLIDALCARYRIPNRYRDTARAMSRYHGHIHRAFELRPETLVRTLEDLDAFRRPERLDAILLACEADYRGRTGFESRPYPQADHVRQALERCQSVQARKVMADGFRGPAIRKEMHRRRVQAVGSLRKEPRT</sequence>
<dbReference type="GO" id="GO:0004112">
    <property type="term" value="F:cyclic-nucleotide phosphodiesterase activity"/>
    <property type="evidence" value="ECO:0007669"/>
    <property type="project" value="UniProtKB-UniRule"/>
</dbReference>
<dbReference type="RefSeq" id="WP_090485033.1">
    <property type="nucleotide sequence ID" value="NZ_FOUO01000007.1"/>
</dbReference>
<dbReference type="SUPFAM" id="SSF81301">
    <property type="entry name" value="Nucleotidyltransferase"/>
    <property type="match status" value="1"/>
</dbReference>
<evidence type="ECO:0000256" key="4">
    <source>
        <dbReference type="ARBA" id="ARBA00022695"/>
    </source>
</evidence>
<comment type="domain">
    <text evidence="13">Comprises two domains: an N-terminal domain containing the nucleotidyltransferase activity and a C-terminal HD domain associated with both phosphodiesterase and phosphatase activities.</text>
</comment>
<dbReference type="GO" id="GO:0042245">
    <property type="term" value="P:RNA repair"/>
    <property type="evidence" value="ECO:0007669"/>
    <property type="project" value="UniProtKB-KW"/>
</dbReference>
<dbReference type="InterPro" id="IPR032828">
    <property type="entry name" value="PolyA_RNA-bd"/>
</dbReference>
<feature type="domain" description="HD" evidence="14">
    <location>
        <begin position="228"/>
        <end position="329"/>
    </location>
</feature>
<feature type="binding site" evidence="13">
    <location>
        <position position="137"/>
    </location>
    <ligand>
        <name>ATP</name>
        <dbReference type="ChEBI" id="CHEBI:30616"/>
    </ligand>
</feature>
<dbReference type="EC" id="3.1.4.-" evidence="13"/>
<dbReference type="Pfam" id="PF01966">
    <property type="entry name" value="HD"/>
    <property type="match status" value="1"/>
</dbReference>
<keyword evidence="12 13" id="KW-0511">Multifunctional enzyme</keyword>
<keyword evidence="5 13" id="KW-0479">Metal-binding</keyword>
<evidence type="ECO:0000313" key="16">
    <source>
        <dbReference type="Proteomes" id="UP000199556"/>
    </source>
</evidence>
<dbReference type="EMBL" id="FOUO01000007">
    <property type="protein sequence ID" value="SFM50033.1"/>
    <property type="molecule type" value="Genomic_DNA"/>
</dbReference>
<dbReference type="Proteomes" id="UP000199556">
    <property type="component" value="Unassembled WGS sequence"/>
</dbReference>
<dbReference type="OrthoDB" id="9805698at2"/>
<feature type="binding site" evidence="13">
    <location>
        <position position="8"/>
    </location>
    <ligand>
        <name>ATP</name>
        <dbReference type="ChEBI" id="CHEBI:30616"/>
    </ligand>
</feature>
<dbReference type="CDD" id="cd05398">
    <property type="entry name" value="NT_ClassII-CCAase"/>
    <property type="match status" value="1"/>
</dbReference>
<evidence type="ECO:0000256" key="2">
    <source>
        <dbReference type="ARBA" id="ARBA00022679"/>
    </source>
</evidence>
<feature type="binding site" evidence="13">
    <location>
        <position position="21"/>
    </location>
    <ligand>
        <name>Mg(2+)</name>
        <dbReference type="ChEBI" id="CHEBI:18420"/>
    </ligand>
</feature>
<dbReference type="PIRSF" id="PIRSF000813">
    <property type="entry name" value="CCA_bact"/>
    <property type="match status" value="1"/>
</dbReference>
<feature type="binding site" evidence="13">
    <location>
        <position position="91"/>
    </location>
    <ligand>
        <name>CTP</name>
        <dbReference type="ChEBI" id="CHEBI:37563"/>
    </ligand>
</feature>
<feature type="binding site" evidence="13">
    <location>
        <position position="23"/>
    </location>
    <ligand>
        <name>Mg(2+)</name>
        <dbReference type="ChEBI" id="CHEBI:18420"/>
    </ligand>
</feature>
<dbReference type="NCBIfam" id="NF008137">
    <property type="entry name" value="PRK10885.1"/>
    <property type="match status" value="1"/>
</dbReference>
<keyword evidence="10 13" id="KW-0460">Magnesium</keyword>
<dbReference type="GO" id="GO:0004810">
    <property type="term" value="F:CCA tRNA nucleotidyltransferase activity"/>
    <property type="evidence" value="ECO:0007669"/>
    <property type="project" value="UniProtKB-UniRule"/>
</dbReference>
<dbReference type="InterPro" id="IPR006674">
    <property type="entry name" value="HD_domain"/>
</dbReference>
<keyword evidence="9 13" id="KW-0067">ATP-binding</keyword>
<dbReference type="FunFam" id="1.10.3090.10:FF:000001">
    <property type="entry name" value="Multifunctional CCA protein"/>
    <property type="match status" value="1"/>
</dbReference>
<comment type="similarity">
    <text evidence="13">Belongs to the tRNA nucleotidyltransferase/poly(A) polymerase family. Bacterial CCA-adding enzyme type 1 subfamily.</text>
</comment>
<dbReference type="CDD" id="cd00077">
    <property type="entry name" value="HDc"/>
    <property type="match status" value="1"/>
</dbReference>
<accession>A0A1I4RDM6</accession>
<evidence type="ECO:0000256" key="12">
    <source>
        <dbReference type="ARBA" id="ARBA00023268"/>
    </source>
</evidence>
<dbReference type="InterPro" id="IPR002646">
    <property type="entry name" value="PolA_pol_head_dom"/>
</dbReference>
<keyword evidence="16" id="KW-1185">Reference proteome</keyword>
<feature type="binding site" evidence="13">
    <location>
        <position position="8"/>
    </location>
    <ligand>
        <name>CTP</name>
        <dbReference type="ChEBI" id="CHEBI:37563"/>
    </ligand>
</feature>
<evidence type="ECO:0000256" key="11">
    <source>
        <dbReference type="ARBA" id="ARBA00022884"/>
    </source>
</evidence>
<dbReference type="HAMAP" id="MF_01262">
    <property type="entry name" value="CCA_bact_type2"/>
    <property type="match status" value="1"/>
</dbReference>
<evidence type="ECO:0000259" key="14">
    <source>
        <dbReference type="PROSITE" id="PS51831"/>
    </source>
</evidence>
<keyword evidence="11 13" id="KW-0694">RNA-binding</keyword>
<dbReference type="AlphaFoldDB" id="A0A1I4RDM6"/>
<dbReference type="Gene3D" id="1.10.3090.10">
    <property type="entry name" value="cca-adding enzyme, domain 2"/>
    <property type="match status" value="1"/>
</dbReference>
<comment type="subunit">
    <text evidence="13">Monomer. Can also form homodimers and oligomers.</text>
</comment>
<dbReference type="EC" id="3.1.3.-" evidence="13"/>
<keyword evidence="8 13" id="KW-0378">Hydrolase</keyword>
<dbReference type="InterPro" id="IPR043519">
    <property type="entry name" value="NT_sf"/>
</dbReference>
<evidence type="ECO:0000256" key="13">
    <source>
        <dbReference type="HAMAP-Rule" id="MF_01261"/>
    </source>
</evidence>
<protein>
    <recommendedName>
        <fullName evidence="13">Multifunctional CCA protein</fullName>
    </recommendedName>
    <domain>
        <recommendedName>
            <fullName evidence="13">CCA-adding enzyme</fullName>
            <ecNumber evidence="13">2.7.7.72</ecNumber>
        </recommendedName>
        <alternativeName>
            <fullName evidence="13">CCA tRNA nucleotidyltransferase</fullName>
        </alternativeName>
        <alternativeName>
            <fullName evidence="13">tRNA CCA-pyrophosphorylase</fullName>
        </alternativeName>
        <alternativeName>
            <fullName evidence="13">tRNA adenylyl-/cytidylyl-transferase</fullName>
        </alternativeName>
        <alternativeName>
            <fullName evidence="13">tRNA nucleotidyltransferase</fullName>
        </alternativeName>
        <alternativeName>
            <fullName evidence="13">tRNA-NT</fullName>
        </alternativeName>
    </domain>
    <domain>
        <recommendedName>
            <fullName evidence="13">2'-nucleotidase</fullName>
            <ecNumber evidence="13">3.1.3.-</ecNumber>
        </recommendedName>
    </domain>
    <domain>
        <recommendedName>
            <fullName evidence="13">2',3'-cyclic phosphodiesterase</fullName>
            <ecNumber evidence="13">3.1.4.-</ecNumber>
        </recommendedName>
    </domain>
    <domain>
        <recommendedName>
            <fullName evidence="13">Phosphatase</fullName>
        </recommendedName>
    </domain>
</protein>
<dbReference type="GO" id="GO:0000049">
    <property type="term" value="F:tRNA binding"/>
    <property type="evidence" value="ECO:0007669"/>
    <property type="project" value="UniProtKB-UniRule"/>
</dbReference>
<evidence type="ECO:0000256" key="1">
    <source>
        <dbReference type="ARBA" id="ARBA00022596"/>
    </source>
</evidence>
<dbReference type="HAMAP" id="MF_01261">
    <property type="entry name" value="CCA_bact_type1"/>
    <property type="match status" value="1"/>
</dbReference>
<dbReference type="GO" id="GO:0000287">
    <property type="term" value="F:magnesium ion binding"/>
    <property type="evidence" value="ECO:0007669"/>
    <property type="project" value="UniProtKB-UniRule"/>
</dbReference>
<comment type="catalytic activity">
    <reaction evidence="13">
        <text>a tRNA with a 3' CCA end + 2 CTP + ATP = a tRNA with a 3' CCACCA end + 3 diphosphate</text>
        <dbReference type="Rhea" id="RHEA:76235"/>
        <dbReference type="Rhea" id="RHEA-COMP:10468"/>
        <dbReference type="Rhea" id="RHEA-COMP:18655"/>
        <dbReference type="ChEBI" id="CHEBI:30616"/>
        <dbReference type="ChEBI" id="CHEBI:33019"/>
        <dbReference type="ChEBI" id="CHEBI:37563"/>
        <dbReference type="ChEBI" id="CHEBI:83071"/>
        <dbReference type="ChEBI" id="CHEBI:195187"/>
    </reaction>
</comment>
<evidence type="ECO:0000256" key="5">
    <source>
        <dbReference type="ARBA" id="ARBA00022723"/>
    </source>
</evidence>
<dbReference type="GO" id="GO:0005524">
    <property type="term" value="F:ATP binding"/>
    <property type="evidence" value="ECO:0007669"/>
    <property type="project" value="UniProtKB-UniRule"/>
</dbReference>
<evidence type="ECO:0000256" key="3">
    <source>
        <dbReference type="ARBA" id="ARBA00022694"/>
    </source>
</evidence>
<dbReference type="InterPro" id="IPR012006">
    <property type="entry name" value="CCA_bact"/>
</dbReference>
<keyword evidence="3 13" id="KW-0819">tRNA processing</keyword>
<evidence type="ECO:0000256" key="7">
    <source>
        <dbReference type="ARBA" id="ARBA00022800"/>
    </source>
</evidence>
<proteinExistence type="inferred from homology"/>
<dbReference type="Gene3D" id="3.30.460.10">
    <property type="entry name" value="Beta Polymerase, domain 2"/>
    <property type="match status" value="1"/>
</dbReference>
<keyword evidence="7 13" id="KW-0692">RNA repair</keyword>
<dbReference type="PANTHER" id="PTHR47545">
    <property type="entry name" value="MULTIFUNCTIONAL CCA PROTEIN"/>
    <property type="match status" value="1"/>
</dbReference>
<keyword evidence="4 13" id="KW-0548">Nucleotidyltransferase</keyword>
<feature type="binding site" evidence="13">
    <location>
        <position position="11"/>
    </location>
    <ligand>
        <name>ATP</name>
        <dbReference type="ChEBI" id="CHEBI:30616"/>
    </ligand>
</feature>
<comment type="catalytic activity">
    <reaction evidence="13">
        <text>a tRNA precursor + 2 CTP + ATP = a tRNA with a 3' CCA end + 3 diphosphate</text>
        <dbReference type="Rhea" id="RHEA:14433"/>
        <dbReference type="Rhea" id="RHEA-COMP:10465"/>
        <dbReference type="Rhea" id="RHEA-COMP:10468"/>
        <dbReference type="ChEBI" id="CHEBI:30616"/>
        <dbReference type="ChEBI" id="CHEBI:33019"/>
        <dbReference type="ChEBI" id="CHEBI:37563"/>
        <dbReference type="ChEBI" id="CHEBI:74896"/>
        <dbReference type="ChEBI" id="CHEBI:83071"/>
        <dbReference type="EC" id="2.7.7.72"/>
    </reaction>
</comment>
<keyword evidence="6 13" id="KW-0547">Nucleotide-binding</keyword>
<dbReference type="GO" id="GO:0016791">
    <property type="term" value="F:phosphatase activity"/>
    <property type="evidence" value="ECO:0007669"/>
    <property type="project" value="UniProtKB-UniRule"/>
</dbReference>
<evidence type="ECO:0000256" key="8">
    <source>
        <dbReference type="ARBA" id="ARBA00022801"/>
    </source>
</evidence>
<evidence type="ECO:0000313" key="15">
    <source>
        <dbReference type="EMBL" id="SFM50033.1"/>
    </source>
</evidence>
<comment type="cofactor">
    <cofactor evidence="13">
        <name>Mg(2+)</name>
        <dbReference type="ChEBI" id="CHEBI:18420"/>
    </cofactor>
    <text evidence="13">Magnesium is required for nucleotidyltransferase activity.</text>
</comment>
<dbReference type="GO" id="GO:0001680">
    <property type="term" value="P:tRNA 3'-terminal CCA addition"/>
    <property type="evidence" value="ECO:0007669"/>
    <property type="project" value="UniProtKB-UniRule"/>
</dbReference>
<dbReference type="STRING" id="195064.SAMN05421721_107104"/>
<feature type="binding site" evidence="13">
    <location>
        <position position="140"/>
    </location>
    <ligand>
        <name>ATP</name>
        <dbReference type="ChEBI" id="CHEBI:30616"/>
    </ligand>
</feature>
<feature type="binding site" evidence="13">
    <location>
        <position position="91"/>
    </location>
    <ligand>
        <name>ATP</name>
        <dbReference type="ChEBI" id="CHEBI:30616"/>
    </ligand>
</feature>
<dbReference type="SUPFAM" id="SSF81891">
    <property type="entry name" value="Poly A polymerase C-terminal region-like"/>
    <property type="match status" value="1"/>
</dbReference>
<comment type="cofactor">
    <cofactor evidence="13">
        <name>Ni(2+)</name>
        <dbReference type="ChEBI" id="CHEBI:49786"/>
    </cofactor>
    <text evidence="13">Nickel for phosphatase activity.</text>
</comment>
<dbReference type="SMART" id="SM00471">
    <property type="entry name" value="HDc"/>
    <property type="match status" value="1"/>
</dbReference>
<dbReference type="Pfam" id="PF01743">
    <property type="entry name" value="PolyA_pol"/>
    <property type="match status" value="1"/>
</dbReference>
<organism evidence="15 16">
    <name type="scientific">Ectothiorhodospira mobilis</name>
    <dbReference type="NCBI Taxonomy" id="195064"/>
    <lineage>
        <taxon>Bacteria</taxon>
        <taxon>Pseudomonadati</taxon>
        <taxon>Pseudomonadota</taxon>
        <taxon>Gammaproteobacteria</taxon>
        <taxon>Chromatiales</taxon>
        <taxon>Ectothiorhodospiraceae</taxon>
        <taxon>Ectothiorhodospira</taxon>
    </lineage>
</organism>
<feature type="binding site" evidence="13">
    <location>
        <position position="137"/>
    </location>
    <ligand>
        <name>CTP</name>
        <dbReference type="ChEBI" id="CHEBI:37563"/>
    </ligand>
</feature>
<evidence type="ECO:0000256" key="9">
    <source>
        <dbReference type="ARBA" id="ARBA00022840"/>
    </source>
</evidence>
<dbReference type="PANTHER" id="PTHR47545:SF1">
    <property type="entry name" value="MULTIFUNCTIONAL CCA PROTEIN"/>
    <property type="match status" value="1"/>
</dbReference>
<evidence type="ECO:0000256" key="10">
    <source>
        <dbReference type="ARBA" id="ARBA00022842"/>
    </source>
</evidence>
<dbReference type="PROSITE" id="PS51831">
    <property type="entry name" value="HD"/>
    <property type="match status" value="1"/>
</dbReference>
<dbReference type="Pfam" id="PF12627">
    <property type="entry name" value="PolyA_pol_RNAbd"/>
    <property type="match status" value="1"/>
</dbReference>
<comment type="miscellaneous">
    <text evidence="13">A single active site specifically recognizes both ATP and CTP and is responsible for their addition.</text>
</comment>
<reference evidence="15 16" key="1">
    <citation type="submission" date="2016-10" db="EMBL/GenBank/DDBJ databases">
        <authorList>
            <person name="de Groot N.N."/>
        </authorList>
    </citation>
    <scope>NUCLEOTIDE SEQUENCE [LARGE SCALE GENOMIC DNA]</scope>
    <source>
        <strain evidence="15 16">DSM 4180</strain>
    </source>
</reference>
<keyword evidence="1 13" id="KW-0533">Nickel</keyword>
<gene>
    <name evidence="13" type="primary">cca</name>
    <name evidence="15" type="ORF">SAMN05421721_107104</name>
</gene>
<keyword evidence="2 13" id="KW-0808">Transferase</keyword>
<dbReference type="EC" id="2.7.7.72" evidence="13"/>
<name>A0A1I4RDM6_ECTMO</name>
<dbReference type="InterPro" id="IPR050124">
    <property type="entry name" value="tRNA_CCA-adding_enzyme"/>
</dbReference>
<dbReference type="GO" id="GO:0160016">
    <property type="term" value="F:CCACCA tRNA nucleotidyltransferase activity"/>
    <property type="evidence" value="ECO:0007669"/>
    <property type="project" value="RHEA"/>
</dbReference>
<evidence type="ECO:0000256" key="6">
    <source>
        <dbReference type="ARBA" id="ARBA00022741"/>
    </source>
</evidence>
<feature type="binding site" evidence="13">
    <location>
        <position position="140"/>
    </location>
    <ligand>
        <name>CTP</name>
        <dbReference type="ChEBI" id="CHEBI:37563"/>
    </ligand>
</feature>
<comment type="function">
    <text evidence="13">Catalyzes the addition and repair of the essential 3'-terminal CCA sequence in tRNAs without using a nucleic acid template. Adds these three nucleotides in the order of C, C, and A to the tRNA nucleotide-73, using CTP and ATP as substrates and producing inorganic pyrophosphate. tRNA 3'-terminal CCA addition is required both for tRNA processing and repair. Also involved in tRNA surveillance by mediating tandem CCA addition to generate a CCACCA at the 3' terminus of unstable tRNAs. While stable tRNAs receive only 3'-terminal CCA, unstable tRNAs are marked with CCACCA and rapidly degraded.</text>
</comment>
<dbReference type="InterPro" id="IPR003607">
    <property type="entry name" value="HD/PDEase_dom"/>
</dbReference>
<feature type="binding site" evidence="13">
    <location>
        <position position="11"/>
    </location>
    <ligand>
        <name>CTP</name>
        <dbReference type="ChEBI" id="CHEBI:37563"/>
    </ligand>
</feature>